<organism evidence="1 2">
    <name type="scientific">Jiella sonneratiae</name>
    <dbReference type="NCBI Taxonomy" id="2816856"/>
    <lineage>
        <taxon>Bacteria</taxon>
        <taxon>Pseudomonadati</taxon>
        <taxon>Pseudomonadota</taxon>
        <taxon>Alphaproteobacteria</taxon>
        <taxon>Hyphomicrobiales</taxon>
        <taxon>Aurantimonadaceae</taxon>
        <taxon>Jiella</taxon>
    </lineage>
</organism>
<dbReference type="Proteomes" id="UP000664288">
    <property type="component" value="Unassembled WGS sequence"/>
</dbReference>
<sequence length="117" mass="12717">MILLFSVGLTYCSSHLATTSESQVLESGALEKMEAVFEGRHTQTEIEALLQTVMSLNDVRPSEEEYTRWGSVLVEMRRTTGVNEMAILRCMIADRGTIKFPASAAICASLIAASGEG</sequence>
<dbReference type="RefSeq" id="WP_207352518.1">
    <property type="nucleotide sequence ID" value="NZ_JAFMPY010000027.1"/>
</dbReference>
<comment type="caution">
    <text evidence="1">The sequence shown here is derived from an EMBL/GenBank/DDBJ whole genome shotgun (WGS) entry which is preliminary data.</text>
</comment>
<keyword evidence="2" id="KW-1185">Reference proteome</keyword>
<evidence type="ECO:0000313" key="2">
    <source>
        <dbReference type="Proteomes" id="UP000664288"/>
    </source>
</evidence>
<protein>
    <submittedName>
        <fullName evidence="1">Uncharacterized protein</fullName>
    </submittedName>
</protein>
<accession>A0ABS3JAD4</accession>
<proteinExistence type="predicted"/>
<evidence type="ECO:0000313" key="1">
    <source>
        <dbReference type="EMBL" id="MBO0905888.1"/>
    </source>
</evidence>
<dbReference type="EMBL" id="JAFMPY010000027">
    <property type="protein sequence ID" value="MBO0905888.1"/>
    <property type="molecule type" value="Genomic_DNA"/>
</dbReference>
<reference evidence="1 2" key="1">
    <citation type="submission" date="2021-03" db="EMBL/GenBank/DDBJ databases">
        <title>Whole genome sequence of Jiella sp. MQZ13P-4.</title>
        <authorList>
            <person name="Tuo L."/>
        </authorList>
    </citation>
    <scope>NUCLEOTIDE SEQUENCE [LARGE SCALE GENOMIC DNA]</scope>
    <source>
        <strain evidence="1 2">MQZ13P-4</strain>
    </source>
</reference>
<name>A0ABS3JAD4_9HYPH</name>
<gene>
    <name evidence="1" type="ORF">J1C47_19760</name>
</gene>